<organism evidence="5 6">
    <name type="scientific">Persicirhabdus sediminis</name>
    <dbReference type="NCBI Taxonomy" id="454144"/>
    <lineage>
        <taxon>Bacteria</taxon>
        <taxon>Pseudomonadati</taxon>
        <taxon>Verrucomicrobiota</taxon>
        <taxon>Verrucomicrobiia</taxon>
        <taxon>Verrucomicrobiales</taxon>
        <taxon>Verrucomicrobiaceae</taxon>
        <taxon>Persicirhabdus</taxon>
    </lineage>
</organism>
<keyword evidence="1" id="KW-0810">Translation regulation</keyword>
<dbReference type="Gene3D" id="3.30.160.100">
    <property type="entry name" value="Ribosome hibernation promotion factor-like"/>
    <property type="match status" value="1"/>
</dbReference>
<dbReference type="GO" id="GO:0022627">
    <property type="term" value="C:cytosolic small ribosomal subunit"/>
    <property type="evidence" value="ECO:0007669"/>
    <property type="project" value="TreeGrafter"/>
</dbReference>
<proteinExistence type="predicted"/>
<comment type="caution">
    <text evidence="5">The sequence shown here is derived from an EMBL/GenBank/DDBJ whole genome shotgun (WGS) entry which is preliminary data.</text>
</comment>
<protein>
    <recommendedName>
        <fullName evidence="3">Ribosome hibernation promoting factor</fullName>
    </recommendedName>
</protein>
<dbReference type="PANTHER" id="PTHR33231:SF1">
    <property type="entry name" value="30S RIBOSOMAL PROTEIN"/>
    <property type="match status" value="1"/>
</dbReference>
<dbReference type="Pfam" id="PF02482">
    <property type="entry name" value="Ribosomal_S30AE"/>
    <property type="match status" value="1"/>
</dbReference>
<dbReference type="AlphaFoldDB" id="A0A8J7MC80"/>
<accession>A0A8J7MC80</accession>
<dbReference type="InterPro" id="IPR050574">
    <property type="entry name" value="HPF/YfiA_ribosome-assoc"/>
</dbReference>
<name>A0A8J7MC80_9BACT</name>
<dbReference type="GO" id="GO:0045900">
    <property type="term" value="P:negative regulation of translational elongation"/>
    <property type="evidence" value="ECO:0007669"/>
    <property type="project" value="TreeGrafter"/>
</dbReference>
<evidence type="ECO:0000313" key="6">
    <source>
        <dbReference type="Proteomes" id="UP000624703"/>
    </source>
</evidence>
<dbReference type="PANTHER" id="PTHR33231">
    <property type="entry name" value="30S RIBOSOMAL PROTEIN"/>
    <property type="match status" value="1"/>
</dbReference>
<dbReference type="Proteomes" id="UP000624703">
    <property type="component" value="Unassembled WGS sequence"/>
</dbReference>
<gene>
    <name evidence="5" type="primary">raiA</name>
    <name evidence="5" type="ORF">JIN82_07370</name>
</gene>
<evidence type="ECO:0000259" key="4">
    <source>
        <dbReference type="Pfam" id="PF16321"/>
    </source>
</evidence>
<sequence>MQTANANPAITVTVRHEEITDSLRDYATKKIEGLHLDYPRIIEARAILDVQKKRHIAEIILFCANHITIEASTETENMYASIDETISKIARRMRKHKTRLLKKHRPKKGEGIKHLDEKIFAATVLDNHPVEEEEVAEDPEPMIIHRESYKLRKLYKEEAIMELELSDKPFLAYTNARRDVLQIVYRRGDGDYSIIEP</sequence>
<dbReference type="CDD" id="cd00552">
    <property type="entry name" value="RaiA"/>
    <property type="match status" value="1"/>
</dbReference>
<reference evidence="5" key="1">
    <citation type="submission" date="2021-01" db="EMBL/GenBank/DDBJ databases">
        <title>Modified the classification status of verrucomicrobia.</title>
        <authorList>
            <person name="Feng X."/>
        </authorList>
    </citation>
    <scope>NUCLEOTIDE SEQUENCE</scope>
    <source>
        <strain evidence="5">_KCTC 22039</strain>
    </source>
</reference>
<feature type="domain" description="Sigma 54 modulation/S30EA ribosomal protein C-terminal" evidence="4">
    <location>
        <begin position="139"/>
        <end position="193"/>
    </location>
</feature>
<keyword evidence="6" id="KW-1185">Reference proteome</keyword>
<comment type="subunit">
    <text evidence="2">Associates exclusively with 100S ribosomes, which are dimers of 70S ribosomes.</text>
</comment>
<dbReference type="NCBIfam" id="TIGR00741">
    <property type="entry name" value="yfiA"/>
    <property type="match status" value="1"/>
</dbReference>
<evidence type="ECO:0000256" key="3">
    <source>
        <dbReference type="ARBA" id="ARBA00041148"/>
    </source>
</evidence>
<evidence type="ECO:0000313" key="5">
    <source>
        <dbReference type="EMBL" id="MBK1790974.1"/>
    </source>
</evidence>
<evidence type="ECO:0000256" key="2">
    <source>
        <dbReference type="ARBA" id="ARBA00038695"/>
    </source>
</evidence>
<dbReference type="InterPro" id="IPR003489">
    <property type="entry name" value="RHF/RaiA"/>
</dbReference>
<dbReference type="GO" id="GO:0043024">
    <property type="term" value="F:ribosomal small subunit binding"/>
    <property type="evidence" value="ECO:0007669"/>
    <property type="project" value="TreeGrafter"/>
</dbReference>
<dbReference type="InterPro" id="IPR032528">
    <property type="entry name" value="Ribosom_S30AE_C"/>
</dbReference>
<dbReference type="Pfam" id="PF16321">
    <property type="entry name" value="Ribosom_S30AE_C"/>
    <property type="match status" value="1"/>
</dbReference>
<dbReference type="InterPro" id="IPR036567">
    <property type="entry name" value="RHF-like"/>
</dbReference>
<dbReference type="EMBL" id="JAENIM010000037">
    <property type="protein sequence ID" value="MBK1790974.1"/>
    <property type="molecule type" value="Genomic_DNA"/>
</dbReference>
<dbReference type="Gene3D" id="3.30.505.50">
    <property type="entry name" value="Sigma 54 modulation/S30EA ribosomal protein, C-terminal domain"/>
    <property type="match status" value="1"/>
</dbReference>
<evidence type="ECO:0000256" key="1">
    <source>
        <dbReference type="ARBA" id="ARBA00022845"/>
    </source>
</evidence>
<dbReference type="SUPFAM" id="SSF69754">
    <property type="entry name" value="Ribosome binding protein Y (YfiA homologue)"/>
    <property type="match status" value="1"/>
</dbReference>
<dbReference type="InterPro" id="IPR038416">
    <property type="entry name" value="Ribosom_S30AE_C_sf"/>
</dbReference>